<dbReference type="InterPro" id="IPR027417">
    <property type="entry name" value="P-loop_NTPase"/>
</dbReference>
<reference evidence="2" key="1">
    <citation type="submission" date="2018-03" db="EMBL/GenBank/DDBJ databases">
        <title>Genomic analysis of the strain SH-1 isolated from shrimp intestine.</title>
        <authorList>
            <person name="Kim Y.-S."/>
            <person name="Kim S.-E."/>
            <person name="Kim K.-H."/>
        </authorList>
    </citation>
    <scope>NUCLEOTIDE SEQUENCE [LARGE SCALE GENOMIC DNA]</scope>
    <source>
        <strain evidence="2">SH-1</strain>
    </source>
</reference>
<evidence type="ECO:0000313" key="1">
    <source>
        <dbReference type="EMBL" id="AVO37894.1"/>
    </source>
</evidence>
<proteinExistence type="predicted"/>
<protein>
    <submittedName>
        <fullName evidence="1">Sulfotransferase domain-containing protein</fullName>
    </submittedName>
</protein>
<dbReference type="GO" id="GO:0016020">
    <property type="term" value="C:membrane"/>
    <property type="evidence" value="ECO:0007669"/>
    <property type="project" value="InterPro"/>
</dbReference>
<accession>A0A2S0MPV5</accession>
<dbReference type="RefSeq" id="WP_106472212.1">
    <property type="nucleotide sequence ID" value="NZ_CP027665.1"/>
</dbReference>
<keyword evidence="2" id="KW-1185">Reference proteome</keyword>
<dbReference type="Proteomes" id="UP000237655">
    <property type="component" value="Chromosome"/>
</dbReference>
<dbReference type="Gene3D" id="3.40.50.300">
    <property type="entry name" value="P-loop containing nucleotide triphosphate hydrolases"/>
    <property type="match status" value="1"/>
</dbReference>
<dbReference type="GO" id="GO:0008146">
    <property type="term" value="F:sulfotransferase activity"/>
    <property type="evidence" value="ECO:0007669"/>
    <property type="project" value="InterPro"/>
</dbReference>
<dbReference type="InterPro" id="IPR005331">
    <property type="entry name" value="Sulfotransferase"/>
</dbReference>
<sequence length="476" mass="52859">MTDRFDLFVVLADMRTGSNFLEANLNAIDGLTCHGEAFNPHFVGYPNRDDVLGIGQDARDKDPSKLLEAIRRQTGGLGGFRFFSDHDPRVLDMVLDDPRCAKIILTRNPLDSYVSLKIARETGQWKLTNIKRRKDARPDFDADEFAAHVAAHQAFQLKLLNRLQCSGQTPFYIGYDDLRDLDVINGLVAWLGVPARLERLDDSLKPQNPAPVIDKIGNPEALADGLAQVDRFDLTRTPNFEPRRGAAVPGYVVSSTLPLIYLPLRGGPVAQVTRWIATLDGAGADPETGMNRKRLRQWQQDQANHRSFTVLRHPLARAHAVFCARIVNDGPGSYRQIRNTLRRRFRLPVPGRMPAPGYGRDEHRAAFAAFLRFVKANLAGQTPIRMDAEWGTQAGAIEGFAQVVPPDLILRETDLADDLPALAARLGHAAPPPCPAAGADEPHDLADIYDAELERLAADIYQRDYLTFGFGPWRPG</sequence>
<dbReference type="SUPFAM" id="SSF52540">
    <property type="entry name" value="P-loop containing nucleoside triphosphate hydrolases"/>
    <property type="match status" value="1"/>
</dbReference>
<dbReference type="Pfam" id="PF03567">
    <property type="entry name" value="Sulfotransfer_2"/>
    <property type="match status" value="1"/>
</dbReference>
<organism evidence="1 2">
    <name type="scientific">Pukyongiella litopenaei</name>
    <dbReference type="NCBI Taxonomy" id="2605946"/>
    <lineage>
        <taxon>Bacteria</taxon>
        <taxon>Pseudomonadati</taxon>
        <taxon>Pseudomonadota</taxon>
        <taxon>Alphaproteobacteria</taxon>
        <taxon>Rhodobacterales</taxon>
        <taxon>Paracoccaceae</taxon>
        <taxon>Pukyongiella</taxon>
    </lineage>
</organism>
<dbReference type="EMBL" id="CP027665">
    <property type="protein sequence ID" value="AVO37894.1"/>
    <property type="molecule type" value="Genomic_DNA"/>
</dbReference>
<name>A0A2S0MPV5_9RHOB</name>
<gene>
    <name evidence="1" type="ORF">C6Y53_09385</name>
</gene>
<dbReference type="KEGG" id="thas:C6Y53_09385"/>
<dbReference type="AlphaFoldDB" id="A0A2S0MPV5"/>
<keyword evidence="1" id="KW-0808">Transferase</keyword>
<evidence type="ECO:0000313" key="2">
    <source>
        <dbReference type="Proteomes" id="UP000237655"/>
    </source>
</evidence>